<evidence type="ECO:0000256" key="2">
    <source>
        <dbReference type="ARBA" id="ARBA00007025"/>
    </source>
</evidence>
<feature type="region of interest" description="Disordered" evidence="9">
    <location>
        <begin position="261"/>
        <end position="284"/>
    </location>
</feature>
<evidence type="ECO:0000256" key="7">
    <source>
        <dbReference type="ARBA" id="ARBA00023125"/>
    </source>
</evidence>
<dbReference type="Pfam" id="PF00271">
    <property type="entry name" value="Helicase_C"/>
    <property type="match status" value="1"/>
</dbReference>
<proteinExistence type="inferred from homology"/>
<keyword evidence="7" id="KW-0238">DNA-binding</keyword>
<evidence type="ECO:0000256" key="6">
    <source>
        <dbReference type="ARBA" id="ARBA00022840"/>
    </source>
</evidence>
<dbReference type="InterPro" id="IPR038718">
    <property type="entry name" value="SNF2-like_sf"/>
</dbReference>
<dbReference type="Pfam" id="PF00176">
    <property type="entry name" value="SNF2-rel_dom"/>
    <property type="match status" value="1"/>
</dbReference>
<dbReference type="PROSITE" id="PS51194">
    <property type="entry name" value="HELICASE_CTER"/>
    <property type="match status" value="1"/>
</dbReference>
<dbReference type="Gene3D" id="3.40.50.300">
    <property type="entry name" value="P-loop containing nucleotide triphosphate hydrolases"/>
    <property type="match status" value="1"/>
</dbReference>
<name>A0AAD4MPP3_9BILA</name>
<feature type="region of interest" description="Disordered" evidence="9">
    <location>
        <begin position="1"/>
        <end position="28"/>
    </location>
</feature>
<keyword evidence="8" id="KW-0539">Nucleus</keyword>
<dbReference type="InterPro" id="IPR049730">
    <property type="entry name" value="SNF2/RAD54-like_C"/>
</dbReference>
<keyword evidence="5" id="KW-0347">Helicase</keyword>
<feature type="domain" description="Helicase C-terminal" evidence="11">
    <location>
        <begin position="317"/>
        <end position="489"/>
    </location>
</feature>
<keyword evidence="4" id="KW-0378">Hydrolase</keyword>
<accession>A0AAD4MPP3</accession>
<evidence type="ECO:0000256" key="9">
    <source>
        <dbReference type="SAM" id="MobiDB-lite"/>
    </source>
</evidence>
<sequence>MFRMLTECDEDKAGKNKKRKPKIKKKVNRKAERLKVELRKFLQDPGPDLVICDEGHKLKNEDTTLSRVMNKIATKRRICLSGTPLQNNLDEYFTMVNFVKPGLLGTKKEFANRFANIIKRGQNKDAGIYEVRCMKRRCHVLYERLKNVLQRKDYRALMETIPPKQEYVILVSLTERQKELYKAFLERIGSDKFFRSRSLMPNYHMFLRIWSHPFLLFWHEEAAERKRILQEDDDFVVSGSESSPVSDSCDDIEDDDVCEELPSTSTKQMETKSRRKFDEQDIGRSETPEELKGWFSDLNVISKDDENCFSLSNKLVLIEQIMKKCEECGDKLLIFSHSLECLRYIQHMLHYLARNRLWFSDNHKALMAADEEWGWTMGLDYMVIDGSVSTSSRELIQDAFNAPDNSRARLLLISTKAGSLETNLVGANRVVIFDASWNPSDDTQALFRVYRYGQSKPVYTYRLVAHGTMEQRIYNRQVTKESTTAFRRP</sequence>
<dbReference type="PANTHER" id="PTHR45797:SF3">
    <property type="entry name" value="TRANSCRIPTIONAL REGULATOR ATRX HOMOLOG"/>
    <property type="match status" value="1"/>
</dbReference>
<organism evidence="12 13">
    <name type="scientific">Ditylenchus destructor</name>
    <dbReference type="NCBI Taxonomy" id="166010"/>
    <lineage>
        <taxon>Eukaryota</taxon>
        <taxon>Metazoa</taxon>
        <taxon>Ecdysozoa</taxon>
        <taxon>Nematoda</taxon>
        <taxon>Chromadorea</taxon>
        <taxon>Rhabditida</taxon>
        <taxon>Tylenchina</taxon>
        <taxon>Tylenchomorpha</taxon>
        <taxon>Sphaerularioidea</taxon>
        <taxon>Anguinidae</taxon>
        <taxon>Anguininae</taxon>
        <taxon>Ditylenchus</taxon>
    </lineage>
</organism>
<dbReference type="InterPro" id="IPR027417">
    <property type="entry name" value="P-loop_NTPase"/>
</dbReference>
<evidence type="ECO:0000313" key="12">
    <source>
        <dbReference type="EMBL" id="KAI1700184.1"/>
    </source>
</evidence>
<dbReference type="Gene3D" id="3.40.50.10810">
    <property type="entry name" value="Tandem AAA-ATPase domain"/>
    <property type="match status" value="1"/>
</dbReference>
<dbReference type="Proteomes" id="UP001201812">
    <property type="component" value="Unassembled WGS sequence"/>
</dbReference>
<protein>
    <submittedName>
        <fullName evidence="12">Transcriptional regulator ATRX like protein</fullName>
    </submittedName>
</protein>
<feature type="compositionally biased region" description="Basic and acidic residues" evidence="9">
    <location>
        <begin position="269"/>
        <end position="284"/>
    </location>
</feature>
<evidence type="ECO:0000256" key="3">
    <source>
        <dbReference type="ARBA" id="ARBA00022741"/>
    </source>
</evidence>
<dbReference type="InterPro" id="IPR044574">
    <property type="entry name" value="ARIP4-like"/>
</dbReference>
<comment type="subcellular location">
    <subcellularLocation>
        <location evidence="1">Nucleus</location>
    </subcellularLocation>
</comment>
<dbReference type="CDD" id="cd18793">
    <property type="entry name" value="SF2_C_SNF"/>
    <property type="match status" value="1"/>
</dbReference>
<feature type="domain" description="Helicase ATP-binding" evidence="10">
    <location>
        <begin position="1"/>
        <end position="102"/>
    </location>
</feature>
<evidence type="ECO:0000256" key="1">
    <source>
        <dbReference type="ARBA" id="ARBA00004123"/>
    </source>
</evidence>
<gene>
    <name evidence="12" type="ORF">DdX_16851</name>
</gene>
<dbReference type="InterPro" id="IPR001650">
    <property type="entry name" value="Helicase_C-like"/>
</dbReference>
<evidence type="ECO:0000313" key="13">
    <source>
        <dbReference type="Proteomes" id="UP001201812"/>
    </source>
</evidence>
<dbReference type="AlphaFoldDB" id="A0AAD4MPP3"/>
<dbReference type="SUPFAM" id="SSF52540">
    <property type="entry name" value="P-loop containing nucleoside triphosphate hydrolases"/>
    <property type="match status" value="1"/>
</dbReference>
<evidence type="ECO:0000259" key="10">
    <source>
        <dbReference type="PROSITE" id="PS51192"/>
    </source>
</evidence>
<evidence type="ECO:0000259" key="11">
    <source>
        <dbReference type="PROSITE" id="PS51194"/>
    </source>
</evidence>
<dbReference type="SMART" id="SM00490">
    <property type="entry name" value="HELICc"/>
    <property type="match status" value="1"/>
</dbReference>
<dbReference type="GO" id="GO:0005634">
    <property type="term" value="C:nucleus"/>
    <property type="evidence" value="ECO:0007669"/>
    <property type="project" value="UniProtKB-SubCell"/>
</dbReference>
<evidence type="ECO:0000256" key="5">
    <source>
        <dbReference type="ARBA" id="ARBA00022806"/>
    </source>
</evidence>
<keyword evidence="3" id="KW-0547">Nucleotide-binding</keyword>
<keyword evidence="6" id="KW-0067">ATP-binding</keyword>
<reference evidence="12" key="1">
    <citation type="submission" date="2022-01" db="EMBL/GenBank/DDBJ databases">
        <title>Genome Sequence Resource for Two Populations of Ditylenchus destructor, the Migratory Endoparasitic Phytonematode.</title>
        <authorList>
            <person name="Zhang H."/>
            <person name="Lin R."/>
            <person name="Xie B."/>
        </authorList>
    </citation>
    <scope>NUCLEOTIDE SEQUENCE</scope>
    <source>
        <strain evidence="12">BazhouSP</strain>
    </source>
</reference>
<dbReference type="GO" id="GO:0004386">
    <property type="term" value="F:helicase activity"/>
    <property type="evidence" value="ECO:0007669"/>
    <property type="project" value="UniProtKB-KW"/>
</dbReference>
<dbReference type="EMBL" id="JAKKPZ010000153">
    <property type="protein sequence ID" value="KAI1700184.1"/>
    <property type="molecule type" value="Genomic_DNA"/>
</dbReference>
<evidence type="ECO:0000256" key="8">
    <source>
        <dbReference type="ARBA" id="ARBA00023242"/>
    </source>
</evidence>
<dbReference type="GO" id="GO:0016887">
    <property type="term" value="F:ATP hydrolysis activity"/>
    <property type="evidence" value="ECO:0007669"/>
    <property type="project" value="InterPro"/>
</dbReference>
<evidence type="ECO:0000256" key="4">
    <source>
        <dbReference type="ARBA" id="ARBA00022801"/>
    </source>
</evidence>
<dbReference type="PANTHER" id="PTHR45797">
    <property type="entry name" value="RAD54-LIKE"/>
    <property type="match status" value="1"/>
</dbReference>
<keyword evidence="13" id="KW-1185">Reference proteome</keyword>
<dbReference type="PROSITE" id="PS51192">
    <property type="entry name" value="HELICASE_ATP_BIND_1"/>
    <property type="match status" value="1"/>
</dbReference>
<comment type="similarity">
    <text evidence="2">Belongs to the SNF2/RAD54 helicase family.</text>
</comment>
<dbReference type="InterPro" id="IPR014001">
    <property type="entry name" value="Helicase_ATP-bd"/>
</dbReference>
<dbReference type="GO" id="GO:0005524">
    <property type="term" value="F:ATP binding"/>
    <property type="evidence" value="ECO:0007669"/>
    <property type="project" value="UniProtKB-KW"/>
</dbReference>
<dbReference type="GO" id="GO:0003677">
    <property type="term" value="F:DNA binding"/>
    <property type="evidence" value="ECO:0007669"/>
    <property type="project" value="UniProtKB-KW"/>
</dbReference>
<comment type="caution">
    <text evidence="12">The sequence shown here is derived from an EMBL/GenBank/DDBJ whole genome shotgun (WGS) entry which is preliminary data.</text>
</comment>
<dbReference type="InterPro" id="IPR000330">
    <property type="entry name" value="SNF2_N"/>
</dbReference>
<feature type="compositionally biased region" description="Basic residues" evidence="9">
    <location>
        <begin position="15"/>
        <end position="28"/>
    </location>
</feature>